<dbReference type="CDD" id="cd00761">
    <property type="entry name" value="Glyco_tranf_GTA_type"/>
    <property type="match status" value="1"/>
</dbReference>
<reference evidence="3 4" key="1">
    <citation type="submission" date="2019-06" db="EMBL/GenBank/DDBJ databases">
        <title>Analysis of the biodiversity of Brassica napus bacterial endophytes for the selection of potential efficient biofertilizers for rapeseed crops.</title>
        <authorList>
            <person name="Jimenez-Gomez A."/>
            <person name="Saati-Santamaria Z."/>
            <person name="Menendez E."/>
            <person name="Rivas R."/>
            <person name="Mateos P.F."/>
            <person name="Velazquez E."/>
            <person name="Garcia-Fraile P."/>
        </authorList>
    </citation>
    <scope>NUCLEOTIDE SEQUENCE [LARGE SCALE GENOMIC DNA]</scope>
    <source>
        <strain evidence="3 4">CDVBN10</strain>
    </source>
</reference>
<gene>
    <name evidence="3" type="ORF">FHK92_16180</name>
</gene>
<dbReference type="Pfam" id="PF00535">
    <property type="entry name" value="Glycos_transf_2"/>
    <property type="match status" value="1"/>
</dbReference>
<protein>
    <submittedName>
        <fullName evidence="3">Glycosyltransferase family 2 protein</fullName>
    </submittedName>
</protein>
<dbReference type="InterPro" id="IPR001173">
    <property type="entry name" value="Glyco_trans_2-like"/>
</dbReference>
<proteinExistence type="predicted"/>
<evidence type="ECO:0000256" key="1">
    <source>
        <dbReference type="ARBA" id="ARBA00022519"/>
    </source>
</evidence>
<keyword evidence="1" id="KW-0472">Membrane</keyword>
<comment type="caution">
    <text evidence="3">The sequence shown here is derived from an EMBL/GenBank/DDBJ whole genome shotgun (WGS) entry which is preliminary data.</text>
</comment>
<keyword evidence="1" id="KW-0997">Cell inner membrane</keyword>
<feature type="domain" description="Glycosyltransferase 2-like" evidence="2">
    <location>
        <begin position="9"/>
        <end position="157"/>
    </location>
</feature>
<dbReference type="PANTHER" id="PTHR22916:SF3">
    <property type="entry name" value="UDP-GLCNAC:BETAGAL BETA-1,3-N-ACETYLGLUCOSAMINYLTRANSFERASE-LIKE PROTEIN 1"/>
    <property type="match status" value="1"/>
</dbReference>
<name>A0A7V8UD00_9PSED</name>
<dbReference type="AlphaFoldDB" id="A0A7V8UD00"/>
<accession>A0A7V8UD00</accession>
<dbReference type="GO" id="GO:0016758">
    <property type="term" value="F:hexosyltransferase activity"/>
    <property type="evidence" value="ECO:0007669"/>
    <property type="project" value="UniProtKB-ARBA"/>
</dbReference>
<dbReference type="Gene3D" id="3.90.550.10">
    <property type="entry name" value="Spore Coat Polysaccharide Biosynthesis Protein SpsA, Chain A"/>
    <property type="match status" value="1"/>
</dbReference>
<evidence type="ECO:0000313" key="3">
    <source>
        <dbReference type="EMBL" id="MBA1379325.1"/>
    </source>
</evidence>
<dbReference type="Proteomes" id="UP000572407">
    <property type="component" value="Unassembled WGS sequence"/>
</dbReference>
<organism evidence="3 4">
    <name type="scientific">Pseudomonas brassicacearum subsp. neoaurantiaca</name>
    <dbReference type="NCBI Taxonomy" id="494916"/>
    <lineage>
        <taxon>Bacteria</taxon>
        <taxon>Pseudomonadati</taxon>
        <taxon>Pseudomonadota</taxon>
        <taxon>Gammaproteobacteria</taxon>
        <taxon>Pseudomonadales</taxon>
        <taxon>Pseudomonadaceae</taxon>
        <taxon>Pseudomonas</taxon>
    </lineage>
</organism>
<evidence type="ECO:0000313" key="4">
    <source>
        <dbReference type="Proteomes" id="UP000572407"/>
    </source>
</evidence>
<evidence type="ECO:0000259" key="2">
    <source>
        <dbReference type="Pfam" id="PF00535"/>
    </source>
</evidence>
<dbReference type="RefSeq" id="WP_181288846.1">
    <property type="nucleotide sequence ID" value="NZ_VDLV01000026.1"/>
</dbReference>
<keyword evidence="1" id="KW-1003">Cell membrane</keyword>
<keyword evidence="3" id="KW-0808">Transferase</keyword>
<dbReference type="PANTHER" id="PTHR22916">
    <property type="entry name" value="GLYCOSYLTRANSFERASE"/>
    <property type="match status" value="1"/>
</dbReference>
<dbReference type="InterPro" id="IPR029044">
    <property type="entry name" value="Nucleotide-diphossugar_trans"/>
</dbReference>
<sequence>MIVETPLVSVIVPSYNHSAYIRECVESIIQQTYRNIELIIIDDGSTDHSEQVIAELADLCSGRFVRFEARHRPNRGLCATLNEAVEWCQGKYCSIIASDDLMLPQKTSVQVEYLEMNPNCAAVFGQVITINSISKVVRSKKQIKKIYHFEDIFLHKHSLPAPTQMIRSENLKNSGGYPAWLIIEDWYMWLKLASDGSTLDNMAVETTLYRRHTGNLSRRIEKMAQGRYEILNGYRQHPLYDSAMANAILMSAIDLQIYDKKHAIKLAAKAIGKMPFIIVQLRFFKFVVKLMLPKKRMQRYFEGTQVE</sequence>
<dbReference type="SUPFAM" id="SSF53448">
    <property type="entry name" value="Nucleotide-diphospho-sugar transferases"/>
    <property type="match status" value="1"/>
</dbReference>
<dbReference type="EMBL" id="VDLV01000026">
    <property type="protein sequence ID" value="MBA1379325.1"/>
    <property type="molecule type" value="Genomic_DNA"/>
</dbReference>